<dbReference type="EMBL" id="JACEGQ020000013">
    <property type="protein sequence ID" value="KAH8491109.1"/>
    <property type="molecule type" value="Genomic_DNA"/>
</dbReference>
<dbReference type="NCBIfam" id="TIGR00756">
    <property type="entry name" value="PPR"/>
    <property type="match status" value="1"/>
</dbReference>
<evidence type="ECO:0000313" key="3">
    <source>
        <dbReference type="EMBL" id="KAH8491109.1"/>
    </source>
</evidence>
<reference evidence="3" key="1">
    <citation type="journal article" date="2021" name="J. Hered.">
        <title>Genome Assembly of Salicaceae Populus deltoides (Eastern Cottonwood) I-69 Based on Nanopore Sequencing and Hi-C Technologies.</title>
        <authorList>
            <person name="Bai S."/>
            <person name="Wu H."/>
            <person name="Zhang J."/>
            <person name="Pan Z."/>
            <person name="Zhao W."/>
            <person name="Li Z."/>
            <person name="Tong C."/>
        </authorList>
    </citation>
    <scope>NUCLEOTIDE SEQUENCE</scope>
    <source>
        <tissue evidence="3">Leaf</tissue>
    </source>
</reference>
<dbReference type="PANTHER" id="PTHR47926">
    <property type="entry name" value="PENTATRICOPEPTIDE REPEAT-CONTAINING PROTEIN"/>
    <property type="match status" value="1"/>
</dbReference>
<feature type="repeat" description="PPR" evidence="2">
    <location>
        <begin position="63"/>
        <end position="97"/>
    </location>
</feature>
<dbReference type="Proteomes" id="UP000807159">
    <property type="component" value="Chromosome 13"/>
</dbReference>
<dbReference type="Pfam" id="PF13041">
    <property type="entry name" value="PPR_2"/>
    <property type="match status" value="1"/>
</dbReference>
<dbReference type="GO" id="GO:0003723">
    <property type="term" value="F:RNA binding"/>
    <property type="evidence" value="ECO:0007669"/>
    <property type="project" value="InterPro"/>
</dbReference>
<dbReference type="AlphaFoldDB" id="A0A8T2XC42"/>
<organism evidence="3 4">
    <name type="scientific">Populus deltoides</name>
    <name type="common">Eastern poplar</name>
    <name type="synonym">Eastern cottonwood</name>
    <dbReference type="NCBI Taxonomy" id="3696"/>
    <lineage>
        <taxon>Eukaryota</taxon>
        <taxon>Viridiplantae</taxon>
        <taxon>Streptophyta</taxon>
        <taxon>Embryophyta</taxon>
        <taxon>Tracheophyta</taxon>
        <taxon>Spermatophyta</taxon>
        <taxon>Magnoliopsida</taxon>
        <taxon>eudicotyledons</taxon>
        <taxon>Gunneridae</taxon>
        <taxon>Pentapetalae</taxon>
        <taxon>rosids</taxon>
        <taxon>fabids</taxon>
        <taxon>Malpighiales</taxon>
        <taxon>Salicaceae</taxon>
        <taxon>Saliceae</taxon>
        <taxon>Populus</taxon>
    </lineage>
</organism>
<comment type="caution">
    <text evidence="3">The sequence shown here is derived from an EMBL/GenBank/DDBJ whole genome shotgun (WGS) entry which is preliminary data.</text>
</comment>
<name>A0A8T2XC42_POPDE</name>
<evidence type="ECO:0008006" key="5">
    <source>
        <dbReference type="Google" id="ProtNLM"/>
    </source>
</evidence>
<dbReference type="Pfam" id="PF01535">
    <property type="entry name" value="PPR"/>
    <property type="match status" value="2"/>
</dbReference>
<proteinExistence type="predicted"/>
<feature type="repeat" description="PPR" evidence="2">
    <location>
        <begin position="170"/>
        <end position="204"/>
    </location>
</feature>
<dbReference type="InterPro" id="IPR046960">
    <property type="entry name" value="PPR_At4g14850-like_plant"/>
</dbReference>
<gene>
    <name evidence="3" type="ORF">H0E87_023302</name>
</gene>
<dbReference type="PROSITE" id="PS51375">
    <property type="entry name" value="PPR"/>
    <property type="match status" value="2"/>
</dbReference>
<dbReference type="InterPro" id="IPR011990">
    <property type="entry name" value="TPR-like_helical_dom_sf"/>
</dbReference>
<dbReference type="Gene3D" id="1.25.40.10">
    <property type="entry name" value="Tetratricopeptide repeat domain"/>
    <property type="match status" value="2"/>
</dbReference>
<dbReference type="GO" id="GO:0009451">
    <property type="term" value="P:RNA modification"/>
    <property type="evidence" value="ECO:0007669"/>
    <property type="project" value="InterPro"/>
</dbReference>
<protein>
    <recommendedName>
        <fullName evidence="5">Pentatricopeptide repeat-containing protein</fullName>
    </recommendedName>
</protein>
<evidence type="ECO:0000256" key="2">
    <source>
        <dbReference type="PROSITE-ProRule" id="PRU00708"/>
    </source>
</evidence>
<accession>A0A8T2XC42</accession>
<sequence length="258" mass="28200">MKQVYLENGLMRLAHQGCSWVVDGKEDVYYVVGFDPGSCSYGYLCQVPGELASRTFGALKKKDVVSWNMIIAGCAEVGELEQAWMFFDQMPCRDIVSWNSLITGYACRGGFSMVKDLIIDLVMENVIPDTVSMISLVSAAAETGALDQGRWAHGKVLQLFSEMQEDASPDNLTFVSVLSACSHSGLADQGIKIFSSVKDYGIEPVVEHYGCLGGILNACQVQEDVETAEIASREPLNLDPEDEGGYTLLSKVKLLQKD</sequence>
<dbReference type="InterPro" id="IPR002885">
    <property type="entry name" value="PPR_rpt"/>
</dbReference>
<keyword evidence="1" id="KW-0677">Repeat</keyword>
<keyword evidence="4" id="KW-1185">Reference proteome</keyword>
<evidence type="ECO:0000313" key="4">
    <source>
        <dbReference type="Proteomes" id="UP000807159"/>
    </source>
</evidence>
<evidence type="ECO:0000256" key="1">
    <source>
        <dbReference type="ARBA" id="ARBA00022737"/>
    </source>
</evidence>